<evidence type="ECO:0000256" key="8">
    <source>
        <dbReference type="SAM" id="Phobius"/>
    </source>
</evidence>
<evidence type="ECO:0000256" key="7">
    <source>
        <dbReference type="ARBA" id="ARBA00023136"/>
    </source>
</evidence>
<feature type="transmembrane region" description="Helical" evidence="8">
    <location>
        <begin position="18"/>
        <end position="37"/>
    </location>
</feature>
<evidence type="ECO:0000256" key="3">
    <source>
        <dbReference type="ARBA" id="ARBA00022448"/>
    </source>
</evidence>
<keyword evidence="5 8" id="KW-0812">Transmembrane</keyword>
<evidence type="ECO:0008006" key="11">
    <source>
        <dbReference type="Google" id="ProtNLM"/>
    </source>
</evidence>
<keyword evidence="3" id="KW-0813">Transport</keyword>
<dbReference type="AlphaFoldDB" id="A0A2A5WJ53"/>
<evidence type="ECO:0000313" key="9">
    <source>
        <dbReference type="EMBL" id="PDH36323.1"/>
    </source>
</evidence>
<sequence>MSDDILDHFQAQESGIDIVIQIIAPVFGLILLGYLAGRLKWISDAGIDGLAEFAFNFAIPVMLFTRISSVALPETVPWEFLAVFYGITLTLFAAALLFGRKMVGGSSSAAIFSMAGTYSNVILIGIPLVLAALPDAAIVPLFIIVSTHAALLFFVTTLFAERSSGSVSDLQLKTLTVLFKNPIFSAVVMGVLANLAGLSLPNLVEAPIRTMVDYLSAAALPCAVFSMGASISRYRIEGSLAVISAVLIIKNLVHPMIVLMVALTLGWDEDNRTWLQVALLLSACPTGINVYLFAQRYNALEPTIATAVVLSTALSVLTLSAVLWWIHA</sequence>
<protein>
    <recommendedName>
        <fullName evidence="11">Transporter</fullName>
    </recommendedName>
</protein>
<dbReference type="GO" id="GO:0005886">
    <property type="term" value="C:plasma membrane"/>
    <property type="evidence" value="ECO:0007669"/>
    <property type="project" value="UniProtKB-SubCell"/>
</dbReference>
<feature type="transmembrane region" description="Helical" evidence="8">
    <location>
        <begin position="110"/>
        <end position="132"/>
    </location>
</feature>
<feature type="transmembrane region" description="Helical" evidence="8">
    <location>
        <begin position="273"/>
        <end position="292"/>
    </location>
</feature>
<keyword evidence="7 8" id="KW-0472">Membrane</keyword>
<evidence type="ECO:0000313" key="10">
    <source>
        <dbReference type="Proteomes" id="UP000219327"/>
    </source>
</evidence>
<feature type="transmembrane region" description="Helical" evidence="8">
    <location>
        <begin position="80"/>
        <end position="98"/>
    </location>
</feature>
<feature type="transmembrane region" description="Helical" evidence="8">
    <location>
        <begin position="243"/>
        <end position="267"/>
    </location>
</feature>
<feature type="transmembrane region" description="Helical" evidence="8">
    <location>
        <begin position="49"/>
        <end position="68"/>
    </location>
</feature>
<comment type="caution">
    <text evidence="9">The sequence shown here is derived from an EMBL/GenBank/DDBJ whole genome shotgun (WGS) entry which is preliminary data.</text>
</comment>
<feature type="transmembrane region" description="Helical" evidence="8">
    <location>
        <begin position="304"/>
        <end position="326"/>
    </location>
</feature>
<feature type="transmembrane region" description="Helical" evidence="8">
    <location>
        <begin position="212"/>
        <end position="231"/>
    </location>
</feature>
<feature type="transmembrane region" description="Helical" evidence="8">
    <location>
        <begin position="181"/>
        <end position="200"/>
    </location>
</feature>
<evidence type="ECO:0000256" key="1">
    <source>
        <dbReference type="ARBA" id="ARBA00004651"/>
    </source>
</evidence>
<name>A0A2A5WJ53_9GAMM</name>
<dbReference type="EMBL" id="NTKD01000070">
    <property type="protein sequence ID" value="PDH36323.1"/>
    <property type="molecule type" value="Genomic_DNA"/>
</dbReference>
<keyword evidence="6 8" id="KW-1133">Transmembrane helix</keyword>
<dbReference type="PANTHER" id="PTHR36838:SF3">
    <property type="entry name" value="TRANSPORTER AUXIN EFFLUX CARRIER EC FAMILY"/>
    <property type="match status" value="1"/>
</dbReference>
<evidence type="ECO:0000256" key="2">
    <source>
        <dbReference type="ARBA" id="ARBA00010145"/>
    </source>
</evidence>
<dbReference type="PANTHER" id="PTHR36838">
    <property type="entry name" value="AUXIN EFFLUX CARRIER FAMILY PROTEIN"/>
    <property type="match status" value="1"/>
</dbReference>
<evidence type="ECO:0000256" key="5">
    <source>
        <dbReference type="ARBA" id="ARBA00022692"/>
    </source>
</evidence>
<dbReference type="Proteomes" id="UP000219327">
    <property type="component" value="Unassembled WGS sequence"/>
</dbReference>
<reference evidence="9 10" key="1">
    <citation type="submission" date="2017-08" db="EMBL/GenBank/DDBJ databases">
        <title>Fine stratification of microbial communities through a metagenomic profile of the photic zone.</title>
        <authorList>
            <person name="Haro-Moreno J.M."/>
            <person name="Lopez-Perez M."/>
            <person name="De La Torre J."/>
            <person name="Picazo A."/>
            <person name="Camacho A."/>
            <person name="Rodriguez-Valera F."/>
        </authorList>
    </citation>
    <scope>NUCLEOTIDE SEQUENCE [LARGE SCALE GENOMIC DNA]</scope>
    <source>
        <strain evidence="9">MED-G24</strain>
    </source>
</reference>
<feature type="transmembrane region" description="Helical" evidence="8">
    <location>
        <begin position="138"/>
        <end position="160"/>
    </location>
</feature>
<dbReference type="Gene3D" id="1.20.1530.20">
    <property type="match status" value="1"/>
</dbReference>
<comment type="subcellular location">
    <subcellularLocation>
        <location evidence="1">Cell membrane</location>
        <topology evidence="1">Multi-pass membrane protein</topology>
    </subcellularLocation>
</comment>
<evidence type="ECO:0000256" key="4">
    <source>
        <dbReference type="ARBA" id="ARBA00022475"/>
    </source>
</evidence>
<accession>A0A2A5WJ53</accession>
<dbReference type="GO" id="GO:0055085">
    <property type="term" value="P:transmembrane transport"/>
    <property type="evidence" value="ECO:0007669"/>
    <property type="project" value="InterPro"/>
</dbReference>
<proteinExistence type="inferred from homology"/>
<organism evidence="9 10">
    <name type="scientific">OM182 bacterium MED-G24</name>
    <dbReference type="NCBI Taxonomy" id="1986255"/>
    <lineage>
        <taxon>Bacteria</taxon>
        <taxon>Pseudomonadati</taxon>
        <taxon>Pseudomonadota</taxon>
        <taxon>Gammaproteobacteria</taxon>
        <taxon>OMG group</taxon>
        <taxon>OM182 clade</taxon>
    </lineage>
</organism>
<dbReference type="Pfam" id="PF03547">
    <property type="entry name" value="Mem_trans"/>
    <property type="match status" value="1"/>
</dbReference>
<keyword evidence="4" id="KW-1003">Cell membrane</keyword>
<dbReference type="InterPro" id="IPR004776">
    <property type="entry name" value="Mem_transp_PIN-like"/>
</dbReference>
<gene>
    <name evidence="9" type="ORF">CNE99_09840</name>
</gene>
<comment type="similarity">
    <text evidence="2">Belongs to the auxin efflux carrier (TC 2.A.69) family.</text>
</comment>
<evidence type="ECO:0000256" key="6">
    <source>
        <dbReference type="ARBA" id="ARBA00022989"/>
    </source>
</evidence>
<dbReference type="InterPro" id="IPR038770">
    <property type="entry name" value="Na+/solute_symporter_sf"/>
</dbReference>